<proteinExistence type="predicted"/>
<reference evidence="2 3" key="1">
    <citation type="journal article" date="2012" name="J. Bacteriol.">
        <title>Complete genome sequences of Desulfosporosinus orientis DSM765T, Desulfosporosinus youngiae DSM17734T, Desulfosporosinus meridiei DSM13257T, and Desulfosporosinus acidiphilus DSM22704T.</title>
        <authorList>
            <person name="Pester M."/>
            <person name="Brambilla E."/>
            <person name="Alazard D."/>
            <person name="Rattei T."/>
            <person name="Weinmaier T."/>
            <person name="Han J."/>
            <person name="Lucas S."/>
            <person name="Lapidus A."/>
            <person name="Cheng J.F."/>
            <person name="Goodwin L."/>
            <person name="Pitluck S."/>
            <person name="Peters L."/>
            <person name="Ovchinnikova G."/>
            <person name="Teshima H."/>
            <person name="Detter J.C."/>
            <person name="Han C.S."/>
            <person name="Tapia R."/>
            <person name="Land M.L."/>
            <person name="Hauser L."/>
            <person name="Kyrpides N.C."/>
            <person name="Ivanova N.N."/>
            <person name="Pagani I."/>
            <person name="Huntmann M."/>
            <person name="Wei C.L."/>
            <person name="Davenport K.W."/>
            <person name="Daligault H."/>
            <person name="Chain P.S."/>
            <person name="Chen A."/>
            <person name="Mavromatis K."/>
            <person name="Markowitz V."/>
            <person name="Szeto E."/>
            <person name="Mikhailova N."/>
            <person name="Pati A."/>
            <person name="Wagner M."/>
            <person name="Woyke T."/>
            <person name="Ollivier B."/>
            <person name="Klenk H.P."/>
            <person name="Spring S."/>
            <person name="Loy A."/>
        </authorList>
    </citation>
    <scope>NUCLEOTIDE SEQUENCE [LARGE SCALE GENOMIC DNA]</scope>
    <source>
        <strain evidence="3">DSM 22704 / JCM 16185 / SJ4</strain>
    </source>
</reference>
<dbReference type="CDD" id="cd11586">
    <property type="entry name" value="VbhA_like"/>
    <property type="match status" value="1"/>
</dbReference>
<dbReference type="KEGG" id="dai:Desaci_0859"/>
<keyword evidence="1" id="KW-0472">Membrane</keyword>
<dbReference type="EMBL" id="CP003639">
    <property type="protein sequence ID" value="AFM39914.1"/>
    <property type="molecule type" value="Genomic_DNA"/>
</dbReference>
<dbReference type="HOGENOM" id="CLU_2232202_0_0_9"/>
<keyword evidence="1" id="KW-0812">Transmembrane</keyword>
<accession>I4D290</accession>
<dbReference type="InterPro" id="IPR033788">
    <property type="entry name" value="VbhA-like"/>
</dbReference>
<protein>
    <submittedName>
        <fullName evidence="2">Putative membrane protein (DUF2078)</fullName>
    </submittedName>
</protein>
<dbReference type="Proteomes" id="UP000002892">
    <property type="component" value="Chromosome"/>
</dbReference>
<sequence>MTHFVGRGLGNFSNRVPFSSNAGSGVAANNGLNIYALVNMGLHFLTVIAVLLFIVYIVKHLTKHPLFLPQRSDKALELLNERFVRGEIDTEDYVTRRKVLGYKSE</sequence>
<evidence type="ECO:0000256" key="1">
    <source>
        <dbReference type="SAM" id="Phobius"/>
    </source>
</evidence>
<keyword evidence="1" id="KW-1133">Transmembrane helix</keyword>
<name>I4D290_DESAJ</name>
<evidence type="ECO:0000313" key="3">
    <source>
        <dbReference type="Proteomes" id="UP000002892"/>
    </source>
</evidence>
<organism evidence="2 3">
    <name type="scientific">Desulfosporosinus acidiphilus (strain DSM 22704 / JCM 16185 / SJ4)</name>
    <dbReference type="NCBI Taxonomy" id="646529"/>
    <lineage>
        <taxon>Bacteria</taxon>
        <taxon>Bacillati</taxon>
        <taxon>Bacillota</taxon>
        <taxon>Clostridia</taxon>
        <taxon>Eubacteriales</taxon>
        <taxon>Desulfitobacteriaceae</taxon>
        <taxon>Desulfosporosinus</taxon>
    </lineage>
</organism>
<dbReference type="AlphaFoldDB" id="I4D290"/>
<dbReference type="RefSeq" id="WP_014825925.1">
    <property type="nucleotide sequence ID" value="NC_018068.1"/>
</dbReference>
<dbReference type="OrthoDB" id="5461404at2"/>
<feature type="transmembrane region" description="Helical" evidence="1">
    <location>
        <begin position="34"/>
        <end position="58"/>
    </location>
</feature>
<gene>
    <name evidence="2" type="ordered locus">Desaci_0859</name>
</gene>
<evidence type="ECO:0000313" key="2">
    <source>
        <dbReference type="EMBL" id="AFM39914.1"/>
    </source>
</evidence>
<keyword evidence="3" id="KW-1185">Reference proteome</keyword>